<protein>
    <submittedName>
        <fullName evidence="1">Uncharacterized protein</fullName>
    </submittedName>
</protein>
<sequence length="396" mass="45499">MKARKIVIAVGISAMAAFFSYKTYNEVKNKAEAKKLHDAAAAQAQEYLQSKYGFDAPMSDESEYPLRQKWLLEESVYEFSSEYDGRKFTVWVNTSDGDNIRCKDSYQFDDICAEFKDMIEAEFPKSYISDLWLGDNDEWKTGNSLYGGFSDYYDGTNFVEMIKKNGKGSITVCVAESSLEDSDIDQRLSELNFTYSLTAFDTAEHLDEFQKFCESGQSYLNKFTEYKYAVPYITEHIDNLSGEKKKLAIDLKDCGEFKYAYLPVEIRGFPESEETSPPTKMDLGLFNMGFVWGGSDYNSAYDEREYIDTPVSDPWGFETRYGDVMVYYPLEKLKGHNIDDLGFAWRSYGGFANDRNIEKLTVFGDYAVLRLAFGDTRFMIVDMSGKDEYIPGWMKK</sequence>
<accession>A0A011VTS6</accession>
<keyword evidence="2" id="KW-1185">Reference proteome</keyword>
<dbReference type="AlphaFoldDB" id="A0A011VTS6"/>
<dbReference type="EMBL" id="JEOB01000004">
    <property type="protein sequence ID" value="EXM38661.1"/>
    <property type="molecule type" value="Genomic_DNA"/>
</dbReference>
<gene>
    <name evidence="1" type="ORF">RASY3_17935</name>
</gene>
<dbReference type="PATRIC" id="fig|1341156.4.peg.3187"/>
<organism evidence="1 2">
    <name type="scientific">Ruminococcus albus SY3</name>
    <dbReference type="NCBI Taxonomy" id="1341156"/>
    <lineage>
        <taxon>Bacteria</taxon>
        <taxon>Bacillati</taxon>
        <taxon>Bacillota</taxon>
        <taxon>Clostridia</taxon>
        <taxon>Eubacteriales</taxon>
        <taxon>Oscillospiraceae</taxon>
        <taxon>Ruminococcus</taxon>
    </lineage>
</organism>
<comment type="caution">
    <text evidence="1">The sequence shown here is derived from an EMBL/GenBank/DDBJ whole genome shotgun (WGS) entry which is preliminary data.</text>
</comment>
<evidence type="ECO:0000313" key="2">
    <source>
        <dbReference type="Proteomes" id="UP000021369"/>
    </source>
</evidence>
<reference evidence="1 2" key="1">
    <citation type="submission" date="2013-06" db="EMBL/GenBank/DDBJ databases">
        <title>Rumen cellulosomics: divergent fiber-degrading strategies revealed by comparative genome-wide analysis of six Ruminococcal strains.</title>
        <authorList>
            <person name="Dassa B."/>
            <person name="Borovok I."/>
            <person name="Lamed R."/>
            <person name="Flint H."/>
            <person name="Yeoman C.J."/>
            <person name="White B."/>
            <person name="Bayer E.A."/>
        </authorList>
    </citation>
    <scope>NUCLEOTIDE SEQUENCE [LARGE SCALE GENOMIC DNA]</scope>
    <source>
        <strain evidence="1 2">SY3</strain>
    </source>
</reference>
<evidence type="ECO:0000313" key="1">
    <source>
        <dbReference type="EMBL" id="EXM38661.1"/>
    </source>
</evidence>
<name>A0A011VTS6_RUMAL</name>
<dbReference type="Proteomes" id="UP000021369">
    <property type="component" value="Unassembled WGS sequence"/>
</dbReference>
<dbReference type="RefSeq" id="WP_037290414.1">
    <property type="nucleotide sequence ID" value="NZ_JEOB01000004.1"/>
</dbReference>
<proteinExistence type="predicted"/>